<evidence type="ECO:0000256" key="1">
    <source>
        <dbReference type="SAM" id="MobiDB-lite"/>
    </source>
</evidence>
<organism evidence="2">
    <name type="scientific">Ralstonia solanacearum</name>
    <name type="common">Pseudomonas solanacearum</name>
    <dbReference type="NCBI Taxonomy" id="305"/>
    <lineage>
        <taxon>Bacteria</taxon>
        <taxon>Pseudomonadati</taxon>
        <taxon>Pseudomonadota</taxon>
        <taxon>Betaproteobacteria</taxon>
        <taxon>Burkholderiales</taxon>
        <taxon>Burkholderiaceae</taxon>
        <taxon>Ralstonia</taxon>
        <taxon>Ralstonia solanacearum species complex</taxon>
    </lineage>
</organism>
<dbReference type="AlphaFoldDB" id="A0A0S4WU89"/>
<sequence length="318" mass="35768">MSGNSDEKLTPSTDECASPIRPNIDKLRETVLGRSEREETEIIDYFEWQSNKGRDDGDPITVRHLEKMKTEVVFGRKYAVWDVHATDGRWWIATNPTNLYSQTEFPSLDYLLSFHIGLMARVASRDARKAGTPNQDRFAAAWRRWEQAASAIDNASEAEDFQAVGMKCRECLLTFVASAPEYVELPDGAVLPQRGNFKEWAELIANWSAPGEHSKDIRGYLKQLSASAWGLVNWLTHTSNAVAIDAELAMDATHHVLEVLSAAVVRKESARPDRCPRCSSYQLTSFYAPELESDPPYVTVCRACEWESVVAADDMETE</sequence>
<accession>A0A0S4WU89</accession>
<feature type="region of interest" description="Disordered" evidence="1">
    <location>
        <begin position="1"/>
        <end position="21"/>
    </location>
</feature>
<gene>
    <name evidence="2" type="ORF">RUN215_v1_430034</name>
</gene>
<evidence type="ECO:0008006" key="3">
    <source>
        <dbReference type="Google" id="ProtNLM"/>
    </source>
</evidence>
<proteinExistence type="predicted"/>
<protein>
    <recommendedName>
        <fullName evidence="3">Gamma-glutamylcyclotransferase</fullName>
    </recommendedName>
</protein>
<name>A0A0S4WU89_RALSL</name>
<reference evidence="2" key="1">
    <citation type="submission" date="2015-10" db="EMBL/GenBank/DDBJ databases">
        <authorList>
            <person name="Gilbert D.G."/>
        </authorList>
    </citation>
    <scope>NUCLEOTIDE SEQUENCE</scope>
    <source>
        <strain evidence="2">Phyl III-seqv23</strain>
    </source>
</reference>
<evidence type="ECO:0000313" key="2">
    <source>
        <dbReference type="EMBL" id="CUV55118.1"/>
    </source>
</evidence>
<dbReference type="EMBL" id="LN899820">
    <property type="protein sequence ID" value="CUV55118.1"/>
    <property type="molecule type" value="Genomic_DNA"/>
</dbReference>